<keyword evidence="2" id="KW-1185">Reference proteome</keyword>
<dbReference type="Proteomes" id="UP000070054">
    <property type="component" value="Unassembled WGS sequence"/>
</dbReference>
<accession>A0A135RY89</accession>
<dbReference type="AlphaFoldDB" id="A0A135RY89"/>
<organism evidence="1 2">
    <name type="scientific">Colletotrichum nymphaeae SA-01</name>
    <dbReference type="NCBI Taxonomy" id="1460502"/>
    <lineage>
        <taxon>Eukaryota</taxon>
        <taxon>Fungi</taxon>
        <taxon>Dikarya</taxon>
        <taxon>Ascomycota</taxon>
        <taxon>Pezizomycotina</taxon>
        <taxon>Sordariomycetes</taxon>
        <taxon>Hypocreomycetidae</taxon>
        <taxon>Glomerellales</taxon>
        <taxon>Glomerellaceae</taxon>
        <taxon>Colletotrichum</taxon>
        <taxon>Colletotrichum acutatum species complex</taxon>
    </lineage>
</organism>
<gene>
    <name evidence="1" type="ORF">CNYM01_11249</name>
</gene>
<evidence type="ECO:0000313" key="1">
    <source>
        <dbReference type="EMBL" id="KXH28616.1"/>
    </source>
</evidence>
<dbReference type="EMBL" id="JEMN01001713">
    <property type="protein sequence ID" value="KXH28616.1"/>
    <property type="molecule type" value="Genomic_DNA"/>
</dbReference>
<sequence length="514" mass="56846">MWWINIQSNAPGLPGVILEENTMAYNVLQDIPQVLMTMGTSNKQKFLRKSFPQFTRLPSAGHISLTQYDQFTALLDCTLSSGLSKARGGPAPDCIIRHSLDGLRASPCTVQQTIMSRLFYPFASTLLLFADDLGGPENTADMLANWATTAHHAPVPPRLTIITNSTISHKTFTAIIKSRMISSTQSRALVTPSTPAEAECVLMRHFTKITLVKPAEYAYQPLDAQSHRLTGLQLGHLCKLAILRLIEDMPFDLVAAWRVIYPIPFQMEQNLYQICAAAIDKGINPIGIVSSSLTSDPLVHHLPPDIVFSSFEKQIIDVDHLCLRSNRPDQLREEFCKRATEAVSRPRTWEPVNRFVPVLQDSVVAMASATHAFAVMGSVNRPGVLLSINAQCAKQCILEGLRSRLFGPLEDYFDLVVSSSAGSVAQLIAVGLPSLEIPSQTGIRNSNISIHLRRRLALKGSLKLRSTSKRRYYAAHLNQSADCAMKPIHGQNRYAKLRYLTLGHASERLTGRTV</sequence>
<proteinExistence type="predicted"/>
<dbReference type="OrthoDB" id="4766886at2759"/>
<evidence type="ECO:0000313" key="2">
    <source>
        <dbReference type="Proteomes" id="UP000070054"/>
    </source>
</evidence>
<reference evidence="1 2" key="1">
    <citation type="submission" date="2014-02" db="EMBL/GenBank/DDBJ databases">
        <title>The genome sequence of Colletotrichum nymphaeae SA-01.</title>
        <authorList>
            <person name="Baroncelli R."/>
            <person name="Thon M.R."/>
        </authorList>
    </citation>
    <scope>NUCLEOTIDE SEQUENCE [LARGE SCALE GENOMIC DNA]</scope>
    <source>
        <strain evidence="1 2">SA-01</strain>
    </source>
</reference>
<comment type="caution">
    <text evidence="1">The sequence shown here is derived from an EMBL/GenBank/DDBJ whole genome shotgun (WGS) entry which is preliminary data.</text>
</comment>
<name>A0A135RY89_9PEZI</name>
<protein>
    <submittedName>
        <fullName evidence="1">Uncharacterized protein</fullName>
    </submittedName>
</protein>